<dbReference type="EMBL" id="JACAZI010000009">
    <property type="protein sequence ID" value="KAF7351942.1"/>
    <property type="molecule type" value="Genomic_DNA"/>
</dbReference>
<protein>
    <submittedName>
        <fullName evidence="1">Uncharacterized protein</fullName>
    </submittedName>
</protein>
<evidence type="ECO:0000313" key="1">
    <source>
        <dbReference type="EMBL" id="KAF7351942.1"/>
    </source>
</evidence>
<sequence>MLPSTRLRLPNGRCPPCLSATTFISDGRNCAKEPILRSWGTQVPPHLSKKDFKSKSEALMHDIFQNDQLDEHVKLFEFLPREPFVVIATETEVRRAACIHIADDSQLSLVLAQTVDDSVEVRCVHRVGSLLLGI</sequence>
<evidence type="ECO:0000313" key="2">
    <source>
        <dbReference type="Proteomes" id="UP000620124"/>
    </source>
</evidence>
<name>A0A8H7CXM3_9AGAR</name>
<comment type="caution">
    <text evidence="1">The sequence shown here is derived from an EMBL/GenBank/DDBJ whole genome shotgun (WGS) entry which is preliminary data.</text>
</comment>
<organism evidence="1 2">
    <name type="scientific">Mycena venus</name>
    <dbReference type="NCBI Taxonomy" id="2733690"/>
    <lineage>
        <taxon>Eukaryota</taxon>
        <taxon>Fungi</taxon>
        <taxon>Dikarya</taxon>
        <taxon>Basidiomycota</taxon>
        <taxon>Agaricomycotina</taxon>
        <taxon>Agaricomycetes</taxon>
        <taxon>Agaricomycetidae</taxon>
        <taxon>Agaricales</taxon>
        <taxon>Marasmiineae</taxon>
        <taxon>Mycenaceae</taxon>
        <taxon>Mycena</taxon>
    </lineage>
</organism>
<accession>A0A8H7CXM3</accession>
<keyword evidence="2" id="KW-1185">Reference proteome</keyword>
<reference evidence="1" key="1">
    <citation type="submission" date="2020-05" db="EMBL/GenBank/DDBJ databases">
        <title>Mycena genomes resolve the evolution of fungal bioluminescence.</title>
        <authorList>
            <person name="Tsai I.J."/>
        </authorList>
    </citation>
    <scope>NUCLEOTIDE SEQUENCE</scope>
    <source>
        <strain evidence="1">CCC161011</strain>
    </source>
</reference>
<proteinExistence type="predicted"/>
<gene>
    <name evidence="1" type="ORF">MVEN_01156200</name>
</gene>
<dbReference type="Proteomes" id="UP000620124">
    <property type="component" value="Unassembled WGS sequence"/>
</dbReference>
<dbReference type="AlphaFoldDB" id="A0A8H7CXM3"/>